<evidence type="ECO:0000313" key="1">
    <source>
        <dbReference type="EMBL" id="MBX67273.1"/>
    </source>
</evidence>
<dbReference type="EMBL" id="GGEC01086789">
    <property type="protein sequence ID" value="MBX67273.1"/>
    <property type="molecule type" value="Transcribed_RNA"/>
</dbReference>
<sequence>MNRKMTWITKESKHLRTTTRPLISRS</sequence>
<protein>
    <submittedName>
        <fullName evidence="1">Uncharacterized protein</fullName>
    </submittedName>
</protein>
<organism evidence="1">
    <name type="scientific">Rhizophora mucronata</name>
    <name type="common">Asiatic mangrove</name>
    <dbReference type="NCBI Taxonomy" id="61149"/>
    <lineage>
        <taxon>Eukaryota</taxon>
        <taxon>Viridiplantae</taxon>
        <taxon>Streptophyta</taxon>
        <taxon>Embryophyta</taxon>
        <taxon>Tracheophyta</taxon>
        <taxon>Spermatophyta</taxon>
        <taxon>Magnoliopsida</taxon>
        <taxon>eudicotyledons</taxon>
        <taxon>Gunneridae</taxon>
        <taxon>Pentapetalae</taxon>
        <taxon>rosids</taxon>
        <taxon>fabids</taxon>
        <taxon>Malpighiales</taxon>
        <taxon>Rhizophoraceae</taxon>
        <taxon>Rhizophora</taxon>
    </lineage>
</organism>
<accession>A0A2P2QJX8</accession>
<name>A0A2P2QJX8_RHIMU</name>
<reference evidence="1" key="1">
    <citation type="submission" date="2018-02" db="EMBL/GenBank/DDBJ databases">
        <title>Rhizophora mucronata_Transcriptome.</title>
        <authorList>
            <person name="Meera S.P."/>
            <person name="Sreeshan A."/>
            <person name="Augustine A."/>
        </authorList>
    </citation>
    <scope>NUCLEOTIDE SEQUENCE</scope>
    <source>
        <tissue evidence="1">Leaf</tissue>
    </source>
</reference>
<proteinExistence type="predicted"/>
<dbReference type="AlphaFoldDB" id="A0A2P2QJX8"/>